<dbReference type="InterPro" id="IPR007477">
    <property type="entry name" value="SAB_dom"/>
</dbReference>
<keyword evidence="2" id="KW-0963">Cytoplasm</keyword>
<evidence type="ECO:0000256" key="1">
    <source>
        <dbReference type="ARBA" id="ARBA00004245"/>
    </source>
</evidence>
<dbReference type="GeneID" id="108896214"/>
<keyword evidence="3" id="KW-0206">Cytoskeleton</keyword>
<dbReference type="GO" id="GO:0030866">
    <property type="term" value="P:cortical actin cytoskeleton organization"/>
    <property type="evidence" value="ECO:0007669"/>
    <property type="project" value="InterPro"/>
</dbReference>
<accession>A0AAJ8DM89</accession>
<feature type="compositionally biased region" description="Basic and acidic residues" evidence="4">
    <location>
        <begin position="27"/>
        <end position="47"/>
    </location>
</feature>
<dbReference type="GO" id="GO:0031032">
    <property type="term" value="P:actomyosin structure organization"/>
    <property type="evidence" value="ECO:0007669"/>
    <property type="project" value="TreeGrafter"/>
</dbReference>
<feature type="domain" description="SAB" evidence="5">
    <location>
        <begin position="71"/>
        <end position="119"/>
    </location>
</feature>
<sequence>MYELCLCYQTVARRERRRSPSVTTGSGEREREKKSQHSPQDKTKMEMVRVRKKRAKKLEGETIYIRHSNLMLEDLDKTQTEIMRHHTSISELKRSFMESVPEPRPSEWDKRLSTNSPFRTASINGQLQPASPVLKTQTITISDVTNSLRGTVTYKDMPLVHTETKTITYESAQTVKGGISETRIEKRIVITGDTEIDHDKALAQAIKEAKEQHPDMSVTKVVVHQETEISPE</sequence>
<dbReference type="GO" id="GO:0003779">
    <property type="term" value="F:actin binding"/>
    <property type="evidence" value="ECO:0007669"/>
    <property type="project" value="InterPro"/>
</dbReference>
<proteinExistence type="predicted"/>
<evidence type="ECO:0000256" key="4">
    <source>
        <dbReference type="SAM" id="MobiDB-lite"/>
    </source>
</evidence>
<evidence type="ECO:0000313" key="8">
    <source>
        <dbReference type="RefSeq" id="XP_050924267.1"/>
    </source>
</evidence>
<evidence type="ECO:0000256" key="2">
    <source>
        <dbReference type="ARBA" id="ARBA00022490"/>
    </source>
</evidence>
<evidence type="ECO:0000256" key="3">
    <source>
        <dbReference type="ARBA" id="ARBA00023212"/>
    </source>
</evidence>
<reference evidence="8" key="1">
    <citation type="submission" date="2025-08" db="UniProtKB">
        <authorList>
            <consortium name="RefSeq"/>
        </authorList>
    </citation>
    <scope>IDENTIFICATION</scope>
    <source>
        <tissue evidence="8">Brain</tissue>
    </source>
</reference>
<evidence type="ECO:0000259" key="5">
    <source>
        <dbReference type="Pfam" id="PF04382"/>
    </source>
</evidence>
<evidence type="ECO:0000313" key="7">
    <source>
        <dbReference type="Proteomes" id="UP000694890"/>
    </source>
</evidence>
<gene>
    <name evidence="8" type="primary">LOC108896214</name>
</gene>
<dbReference type="RefSeq" id="XP_050924267.1">
    <property type="nucleotide sequence ID" value="XM_051068310.1"/>
</dbReference>
<evidence type="ECO:0000259" key="6">
    <source>
        <dbReference type="Pfam" id="PF05902"/>
    </source>
</evidence>
<name>A0AAJ8DM89_LATCA</name>
<dbReference type="InterPro" id="IPR008379">
    <property type="entry name" value="Band_4.1_C"/>
</dbReference>
<dbReference type="GO" id="GO:0005886">
    <property type="term" value="C:plasma membrane"/>
    <property type="evidence" value="ECO:0007669"/>
    <property type="project" value="TreeGrafter"/>
</dbReference>
<dbReference type="GO" id="GO:0005198">
    <property type="term" value="F:structural molecule activity"/>
    <property type="evidence" value="ECO:0007669"/>
    <property type="project" value="InterPro"/>
</dbReference>
<protein>
    <submittedName>
        <fullName evidence="8">Protein 4.1 isoform X3</fullName>
    </submittedName>
</protein>
<feature type="region of interest" description="Disordered" evidence="4">
    <location>
        <begin position="15"/>
        <end position="47"/>
    </location>
</feature>
<dbReference type="GO" id="GO:0005856">
    <property type="term" value="C:cytoskeleton"/>
    <property type="evidence" value="ECO:0007669"/>
    <property type="project" value="UniProtKB-SubCell"/>
</dbReference>
<feature type="domain" description="Band 4.1 C-terminal" evidence="6">
    <location>
        <begin position="173"/>
        <end position="228"/>
    </location>
</feature>
<comment type="subcellular location">
    <subcellularLocation>
        <location evidence="1">Cytoplasm</location>
        <location evidence="1">Cytoskeleton</location>
    </subcellularLocation>
</comment>
<dbReference type="PANTHER" id="PTHR23280:SF12">
    <property type="entry name" value="PROTEIN 4.1"/>
    <property type="match status" value="1"/>
</dbReference>
<dbReference type="Pfam" id="PF04382">
    <property type="entry name" value="SAB"/>
    <property type="match status" value="1"/>
</dbReference>
<dbReference type="PANTHER" id="PTHR23280">
    <property type="entry name" value="4.1 G PROTEIN"/>
    <property type="match status" value="1"/>
</dbReference>
<organism evidence="7 8">
    <name type="scientific">Lates calcarifer</name>
    <name type="common">Barramundi</name>
    <name type="synonym">Holocentrus calcarifer</name>
    <dbReference type="NCBI Taxonomy" id="8187"/>
    <lineage>
        <taxon>Eukaryota</taxon>
        <taxon>Metazoa</taxon>
        <taxon>Chordata</taxon>
        <taxon>Craniata</taxon>
        <taxon>Vertebrata</taxon>
        <taxon>Euteleostomi</taxon>
        <taxon>Actinopterygii</taxon>
        <taxon>Neopterygii</taxon>
        <taxon>Teleostei</taxon>
        <taxon>Neoteleostei</taxon>
        <taxon>Acanthomorphata</taxon>
        <taxon>Carangaria</taxon>
        <taxon>Carangaria incertae sedis</taxon>
        <taxon>Centropomidae</taxon>
        <taxon>Lates</taxon>
    </lineage>
</organism>
<dbReference type="Proteomes" id="UP000694890">
    <property type="component" value="Unplaced"/>
</dbReference>
<dbReference type="AlphaFoldDB" id="A0AAJ8DM89"/>
<dbReference type="Pfam" id="PF05902">
    <property type="entry name" value="4_1_CTD"/>
    <property type="match status" value="1"/>
</dbReference>